<dbReference type="InterPro" id="IPR004329">
    <property type="entry name" value="CcmE"/>
</dbReference>
<keyword evidence="12" id="KW-1185">Reference proteome</keyword>
<comment type="subcellular location">
    <subcellularLocation>
        <location evidence="10">Cell membrane</location>
        <topology evidence="10">Single-pass type II membrane protein</topology>
    </subcellularLocation>
    <subcellularLocation>
        <location evidence="1">Membrane</location>
    </subcellularLocation>
</comment>
<feature type="topological domain" description="Cytoplasmic" evidence="10">
    <location>
        <begin position="1"/>
        <end position="7"/>
    </location>
</feature>
<dbReference type="SUPFAM" id="SSF82093">
    <property type="entry name" value="Heme chaperone CcmE"/>
    <property type="match status" value="1"/>
</dbReference>
<keyword evidence="2 10" id="KW-0349">Heme</keyword>
<evidence type="ECO:0000256" key="10">
    <source>
        <dbReference type="HAMAP-Rule" id="MF_01959"/>
    </source>
</evidence>
<dbReference type="PANTHER" id="PTHR34128:SF2">
    <property type="entry name" value="CYTOCHROME C-TYPE BIOGENESIS PROTEIN CCME HOMOLOG, MITOCHONDRIAL"/>
    <property type="match status" value="1"/>
</dbReference>
<evidence type="ECO:0000256" key="6">
    <source>
        <dbReference type="ARBA" id="ARBA00022968"/>
    </source>
</evidence>
<keyword evidence="5 10" id="KW-0201">Cytochrome c-type biogenesis</keyword>
<dbReference type="HAMAP" id="MF_01959">
    <property type="entry name" value="CcmE"/>
    <property type="match status" value="1"/>
</dbReference>
<dbReference type="PANTHER" id="PTHR34128">
    <property type="entry name" value="CYTOCHROME C-TYPE BIOGENESIS PROTEIN CCME HOMOLOG, MITOCHONDRIAL"/>
    <property type="match status" value="1"/>
</dbReference>
<keyword evidence="4 10" id="KW-0479">Metal-binding</keyword>
<evidence type="ECO:0000313" key="11">
    <source>
        <dbReference type="EMBL" id="MFC6196594.1"/>
    </source>
</evidence>
<evidence type="ECO:0000256" key="3">
    <source>
        <dbReference type="ARBA" id="ARBA00022692"/>
    </source>
</evidence>
<gene>
    <name evidence="10 11" type="primary">ccmE</name>
    <name evidence="10" type="synonym">cycJ</name>
    <name evidence="11" type="ORF">ACFQDM_00815</name>
</gene>
<keyword evidence="9 10" id="KW-0472">Membrane</keyword>
<reference evidence="12" key="1">
    <citation type="journal article" date="2019" name="Int. J. Syst. Evol. Microbiol.">
        <title>The Global Catalogue of Microorganisms (GCM) 10K type strain sequencing project: providing services to taxonomists for standard genome sequencing and annotation.</title>
        <authorList>
            <consortium name="The Broad Institute Genomics Platform"/>
            <consortium name="The Broad Institute Genome Sequencing Center for Infectious Disease"/>
            <person name="Wu L."/>
            <person name="Ma J."/>
        </authorList>
    </citation>
    <scope>NUCLEOTIDE SEQUENCE [LARGE SCALE GENOMIC DNA]</scope>
    <source>
        <strain evidence="12">CGMCC-1.15741</strain>
    </source>
</reference>
<dbReference type="RefSeq" id="WP_377374195.1">
    <property type="nucleotide sequence ID" value="NZ_JBHSSW010000001.1"/>
</dbReference>
<keyword evidence="6 10" id="KW-0735">Signal-anchor</keyword>
<keyword evidence="7 10" id="KW-1133">Transmembrane helix</keyword>
<protein>
    <recommendedName>
        <fullName evidence="10">Cytochrome c-type biogenesis protein CcmE</fullName>
    </recommendedName>
    <alternativeName>
        <fullName evidence="10">Cytochrome c maturation protein E</fullName>
    </alternativeName>
    <alternativeName>
        <fullName evidence="10">Heme chaperone CcmE</fullName>
    </alternativeName>
</protein>
<dbReference type="NCBIfam" id="NF009727">
    <property type="entry name" value="PRK13254.1-1"/>
    <property type="match status" value="1"/>
</dbReference>
<comment type="similarity">
    <text evidence="10">Belongs to the CcmE/CycJ family.</text>
</comment>
<name>A0ABW1S5S1_9PROT</name>
<dbReference type="InterPro" id="IPR036127">
    <property type="entry name" value="CcmE-like_sf"/>
</dbReference>
<evidence type="ECO:0000256" key="2">
    <source>
        <dbReference type="ARBA" id="ARBA00022617"/>
    </source>
</evidence>
<dbReference type="EMBL" id="JBHSSW010000001">
    <property type="protein sequence ID" value="MFC6196594.1"/>
    <property type="molecule type" value="Genomic_DNA"/>
</dbReference>
<sequence length="147" mass="16116">MRARTRRLWLVIVSGAILISAVSLTLFALRNQVALFYTPADLVAQGGGQIGERARIGGLVKEGTLEQLDSGDIRFVVEDGSGEIIVSYNGFVPDLFREGQGVVANGQFTEAWSFRADELLAKHDESYMPKELEDKLKEQGVFKGAVQ</sequence>
<feature type="binding site" description="covalent" evidence="10">
    <location>
        <position position="123"/>
    </location>
    <ligand>
        <name>heme</name>
        <dbReference type="ChEBI" id="CHEBI:30413"/>
    </ligand>
</feature>
<evidence type="ECO:0000256" key="9">
    <source>
        <dbReference type="ARBA" id="ARBA00023136"/>
    </source>
</evidence>
<dbReference type="Proteomes" id="UP001596303">
    <property type="component" value="Unassembled WGS sequence"/>
</dbReference>
<evidence type="ECO:0000256" key="4">
    <source>
        <dbReference type="ARBA" id="ARBA00022723"/>
    </source>
</evidence>
<dbReference type="NCBIfam" id="NF009731">
    <property type="entry name" value="PRK13254.1-5"/>
    <property type="match status" value="1"/>
</dbReference>
<comment type="function">
    <text evidence="10">Heme chaperone required for the biogenesis of c-type cytochromes. Transiently binds heme delivered by CcmC and transfers the heme to apo-cytochromes in a process facilitated by CcmF and CcmH.</text>
</comment>
<accession>A0ABW1S5S1</accession>
<keyword evidence="3 10" id="KW-0812">Transmembrane</keyword>
<evidence type="ECO:0000256" key="7">
    <source>
        <dbReference type="ARBA" id="ARBA00022989"/>
    </source>
</evidence>
<evidence type="ECO:0000313" key="12">
    <source>
        <dbReference type="Proteomes" id="UP001596303"/>
    </source>
</evidence>
<evidence type="ECO:0000256" key="8">
    <source>
        <dbReference type="ARBA" id="ARBA00023004"/>
    </source>
</evidence>
<keyword evidence="8 10" id="KW-0408">Iron</keyword>
<comment type="caution">
    <text evidence="11">The sequence shown here is derived from an EMBL/GenBank/DDBJ whole genome shotgun (WGS) entry which is preliminary data.</text>
</comment>
<evidence type="ECO:0000256" key="5">
    <source>
        <dbReference type="ARBA" id="ARBA00022748"/>
    </source>
</evidence>
<keyword evidence="10" id="KW-1003">Cell membrane</keyword>
<evidence type="ECO:0000256" key="1">
    <source>
        <dbReference type="ARBA" id="ARBA00004370"/>
    </source>
</evidence>
<dbReference type="InterPro" id="IPR012340">
    <property type="entry name" value="NA-bd_OB-fold"/>
</dbReference>
<organism evidence="11 12">
    <name type="scientific">Ponticaulis profundi</name>
    <dbReference type="NCBI Taxonomy" id="2665222"/>
    <lineage>
        <taxon>Bacteria</taxon>
        <taxon>Pseudomonadati</taxon>
        <taxon>Pseudomonadota</taxon>
        <taxon>Alphaproteobacteria</taxon>
        <taxon>Hyphomonadales</taxon>
        <taxon>Hyphomonadaceae</taxon>
        <taxon>Ponticaulis</taxon>
    </lineage>
</organism>
<dbReference type="Pfam" id="PF03100">
    <property type="entry name" value="CcmE"/>
    <property type="match status" value="1"/>
</dbReference>
<feature type="binding site" description="axial binding residue" evidence="10">
    <location>
        <position position="127"/>
    </location>
    <ligand>
        <name>heme</name>
        <dbReference type="ChEBI" id="CHEBI:30413"/>
    </ligand>
    <ligandPart>
        <name>Fe</name>
        <dbReference type="ChEBI" id="CHEBI:18248"/>
    </ligandPart>
</feature>
<feature type="topological domain" description="Extracellular" evidence="10">
    <location>
        <begin position="29"/>
        <end position="147"/>
    </location>
</feature>
<proteinExistence type="inferred from homology"/>
<dbReference type="Gene3D" id="2.40.50.140">
    <property type="entry name" value="Nucleic acid-binding proteins"/>
    <property type="match status" value="1"/>
</dbReference>